<dbReference type="Gene3D" id="3.40.50.1820">
    <property type="entry name" value="alpha/beta hydrolase"/>
    <property type="match status" value="1"/>
</dbReference>
<sequence>MRGTVVLLPGRGEHPGLYARLGARLAFDGYRVVAVASGEEVVGELRGSPVPVVLLGSDTGAIGALALAAELPVHAVVAAGLPLSADAGADRSWEGELDARSACPSHRALLAGNDRFRRGALFSEPAGLPSRLPPSPVLVLHGSADPVAAPKAARAFAEMLPAGRFVLVEGGRHDVLNDLAHRSVAAEIVQFLEWLRAGTRGPVLVRG</sequence>
<evidence type="ECO:0000259" key="1">
    <source>
        <dbReference type="Pfam" id="PF12146"/>
    </source>
</evidence>
<evidence type="ECO:0000313" key="2">
    <source>
        <dbReference type="EMBL" id="GAA3526644.1"/>
    </source>
</evidence>
<dbReference type="GO" id="GO:0016787">
    <property type="term" value="F:hydrolase activity"/>
    <property type="evidence" value="ECO:0007669"/>
    <property type="project" value="UniProtKB-KW"/>
</dbReference>
<dbReference type="InterPro" id="IPR022742">
    <property type="entry name" value="Hydrolase_4"/>
</dbReference>
<proteinExistence type="predicted"/>
<dbReference type="RefSeq" id="WP_344855159.1">
    <property type="nucleotide sequence ID" value="NZ_BAAAZN010000001.1"/>
</dbReference>
<comment type="caution">
    <text evidence="2">The sequence shown here is derived from an EMBL/GenBank/DDBJ whole genome shotgun (WGS) entry which is preliminary data.</text>
</comment>
<accession>A0ABP6V4G0</accession>
<dbReference type="SUPFAM" id="SSF53474">
    <property type="entry name" value="alpha/beta-Hydrolases"/>
    <property type="match status" value="1"/>
</dbReference>
<name>A0ABP6V4G0_9PSEU</name>
<protein>
    <submittedName>
        <fullName evidence="2">Alpha/beta fold hydrolase</fullName>
    </submittedName>
</protein>
<dbReference type="EMBL" id="BAAAZN010000001">
    <property type="protein sequence ID" value="GAA3526644.1"/>
    <property type="molecule type" value="Genomic_DNA"/>
</dbReference>
<gene>
    <name evidence="2" type="ORF">GCM10022222_07040</name>
</gene>
<reference evidence="3" key="1">
    <citation type="journal article" date="2019" name="Int. J. Syst. Evol. Microbiol.">
        <title>The Global Catalogue of Microorganisms (GCM) 10K type strain sequencing project: providing services to taxonomists for standard genome sequencing and annotation.</title>
        <authorList>
            <consortium name="The Broad Institute Genomics Platform"/>
            <consortium name="The Broad Institute Genome Sequencing Center for Infectious Disease"/>
            <person name="Wu L."/>
            <person name="Ma J."/>
        </authorList>
    </citation>
    <scope>NUCLEOTIDE SEQUENCE [LARGE SCALE GENOMIC DNA]</scope>
    <source>
        <strain evidence="3">JCM 16898</strain>
    </source>
</reference>
<dbReference type="Proteomes" id="UP001500689">
    <property type="component" value="Unassembled WGS sequence"/>
</dbReference>
<feature type="domain" description="Serine aminopeptidase S33" evidence="1">
    <location>
        <begin position="136"/>
        <end position="179"/>
    </location>
</feature>
<dbReference type="InterPro" id="IPR029058">
    <property type="entry name" value="AB_hydrolase_fold"/>
</dbReference>
<dbReference type="Pfam" id="PF12146">
    <property type="entry name" value="Hydrolase_4"/>
    <property type="match status" value="1"/>
</dbReference>
<keyword evidence="3" id="KW-1185">Reference proteome</keyword>
<organism evidence="2 3">
    <name type="scientific">Amycolatopsis ultiminotia</name>
    <dbReference type="NCBI Taxonomy" id="543629"/>
    <lineage>
        <taxon>Bacteria</taxon>
        <taxon>Bacillati</taxon>
        <taxon>Actinomycetota</taxon>
        <taxon>Actinomycetes</taxon>
        <taxon>Pseudonocardiales</taxon>
        <taxon>Pseudonocardiaceae</taxon>
        <taxon>Amycolatopsis</taxon>
    </lineage>
</organism>
<keyword evidence="2" id="KW-0378">Hydrolase</keyword>
<evidence type="ECO:0000313" key="3">
    <source>
        <dbReference type="Proteomes" id="UP001500689"/>
    </source>
</evidence>